<dbReference type="EC" id="2.1.1.-" evidence="4"/>
<name>A0A6I3SM61_HELMO</name>
<dbReference type="EMBL" id="WNKU01000018">
    <property type="protein sequence ID" value="MTV50068.1"/>
    <property type="molecule type" value="Genomic_DNA"/>
</dbReference>
<evidence type="ECO:0000313" key="5">
    <source>
        <dbReference type="EMBL" id="MTV50068.1"/>
    </source>
</evidence>
<dbReference type="SUPFAM" id="SSF53335">
    <property type="entry name" value="S-adenosyl-L-methionine-dependent methyltransferases"/>
    <property type="match status" value="1"/>
</dbReference>
<dbReference type="Gene3D" id="3.40.50.150">
    <property type="entry name" value="Vaccinia Virus protein VP39"/>
    <property type="match status" value="1"/>
</dbReference>
<evidence type="ECO:0000313" key="6">
    <source>
        <dbReference type="Proteomes" id="UP000430670"/>
    </source>
</evidence>
<keyword evidence="6" id="KW-1185">Reference proteome</keyword>
<keyword evidence="4" id="KW-0949">S-adenosyl-L-methionine</keyword>
<dbReference type="OrthoDB" id="9806164at2"/>
<evidence type="ECO:0000256" key="1">
    <source>
        <dbReference type="ARBA" id="ARBA00008138"/>
    </source>
</evidence>
<keyword evidence="3 5" id="KW-0808">Transferase</keyword>
<comment type="similarity">
    <text evidence="1 4">Belongs to the UPF0677 family.</text>
</comment>
<gene>
    <name evidence="5" type="ORF">GJ688_13915</name>
</gene>
<evidence type="ECO:0000256" key="2">
    <source>
        <dbReference type="ARBA" id="ARBA00022603"/>
    </source>
</evidence>
<dbReference type="InterPro" id="IPR007213">
    <property type="entry name" value="Ppm1/Ppm2/Tcmp"/>
</dbReference>
<accession>A0A6I3SM61</accession>
<proteinExistence type="inferred from homology"/>
<dbReference type="AlphaFoldDB" id="A0A6I3SM61"/>
<dbReference type="RefSeq" id="WP_155477183.1">
    <property type="nucleotide sequence ID" value="NZ_WNKU01000018.1"/>
</dbReference>
<dbReference type="PANTHER" id="PTHR43619">
    <property type="entry name" value="S-ADENOSYL-L-METHIONINE-DEPENDENT METHYLTRANSFERASE YKTD-RELATED"/>
    <property type="match status" value="1"/>
</dbReference>
<dbReference type="Pfam" id="PF04072">
    <property type="entry name" value="LCM"/>
    <property type="match status" value="1"/>
</dbReference>
<sequence>MGNNKVSRTAILTAIYRAYHSRYDNEKVFDDYMAYQLLREDEYKSFVEQMVNAMKSYDPKFAASFPDDLSIISFMMQSMAVTSLVLSRAAYAEEYLEKMINQGVKQHVVLGAGMDTFAFRHPELLKKIKVFEIDHPATQKYKLQRLTELNWKIPENLHFIPIDFTKESLVKTLKRSPYYEPHSLSVFSWLGVTYYLPRETVLAILRSIAEVSTNGSSIIFDYFDLNAFNQQKAAQRVQVLLGLAKREEEPMITGFNPETLLLELTKIGLKLSENMNPIEIQKRYFEERKDKYYACEHAHFANAVVQ</sequence>
<evidence type="ECO:0000256" key="3">
    <source>
        <dbReference type="ARBA" id="ARBA00022679"/>
    </source>
</evidence>
<dbReference type="Proteomes" id="UP000430670">
    <property type="component" value="Unassembled WGS sequence"/>
</dbReference>
<evidence type="ECO:0000256" key="4">
    <source>
        <dbReference type="RuleBase" id="RU362030"/>
    </source>
</evidence>
<dbReference type="GO" id="GO:0008168">
    <property type="term" value="F:methyltransferase activity"/>
    <property type="evidence" value="ECO:0007669"/>
    <property type="project" value="UniProtKB-UniRule"/>
</dbReference>
<comment type="function">
    <text evidence="4">Exhibits S-adenosyl-L-methionine-dependent methyltransferase activity.</text>
</comment>
<protein>
    <recommendedName>
        <fullName evidence="4">S-adenosyl-L-methionine-dependent methyltransferase</fullName>
        <ecNumber evidence="4">2.1.1.-</ecNumber>
    </recommendedName>
</protein>
<dbReference type="NCBIfam" id="TIGR00027">
    <property type="entry name" value="mthyl_TIGR00027"/>
    <property type="match status" value="1"/>
</dbReference>
<dbReference type="PANTHER" id="PTHR43619:SF2">
    <property type="entry name" value="S-ADENOSYL-L-METHIONINE-DEPENDENT METHYLTRANSFERASES SUPERFAMILY PROTEIN"/>
    <property type="match status" value="1"/>
</dbReference>
<dbReference type="InterPro" id="IPR011610">
    <property type="entry name" value="SAM_mthyl_Trfase_ML2640-like"/>
</dbReference>
<keyword evidence="2 4" id="KW-0489">Methyltransferase</keyword>
<dbReference type="InterPro" id="IPR029063">
    <property type="entry name" value="SAM-dependent_MTases_sf"/>
</dbReference>
<comment type="caution">
    <text evidence="5">The sequence shown here is derived from an EMBL/GenBank/DDBJ whole genome shotgun (WGS) entry which is preliminary data.</text>
</comment>
<organism evidence="5 6">
    <name type="scientific">Heliobacterium mobile</name>
    <name type="common">Heliobacillus mobilis</name>
    <dbReference type="NCBI Taxonomy" id="28064"/>
    <lineage>
        <taxon>Bacteria</taxon>
        <taxon>Bacillati</taxon>
        <taxon>Bacillota</taxon>
        <taxon>Clostridia</taxon>
        <taxon>Eubacteriales</taxon>
        <taxon>Heliobacteriaceae</taxon>
        <taxon>Heliobacterium</taxon>
    </lineage>
</organism>
<reference evidence="5 6" key="1">
    <citation type="submission" date="2019-11" db="EMBL/GenBank/DDBJ databases">
        <title>Whole-genome sequence of a the green, strictly anaerobic photosynthetic bacterium Heliobacillus mobilis DSM 6151.</title>
        <authorList>
            <person name="Kyndt J.A."/>
            <person name="Meyer T.E."/>
        </authorList>
    </citation>
    <scope>NUCLEOTIDE SEQUENCE [LARGE SCALE GENOMIC DNA]</scope>
    <source>
        <strain evidence="5 6">DSM 6151</strain>
    </source>
</reference>
<dbReference type="GO" id="GO:0032259">
    <property type="term" value="P:methylation"/>
    <property type="evidence" value="ECO:0007669"/>
    <property type="project" value="UniProtKB-KW"/>
</dbReference>